<dbReference type="Proteomes" id="UP000295390">
    <property type="component" value="Unassembled WGS sequence"/>
</dbReference>
<keyword evidence="2" id="KW-1185">Reference proteome</keyword>
<sequence length="125" mass="14369">MGFSEKFYESIANLFYAVSMADKKMTVEEKKSIVKRVQKNWSSSGGKSGSELIYESLRHLIGEKVSSEEAYDNFKNYYLTHQKEFSKEVVHDLLVASHEITNSYAGKNKSELIILAKLYKLFKLV</sequence>
<evidence type="ECO:0000313" key="1">
    <source>
        <dbReference type="EMBL" id="TDQ30107.1"/>
    </source>
</evidence>
<name>A0A4R6TKQ6_9FLAO</name>
<evidence type="ECO:0000313" key="2">
    <source>
        <dbReference type="Proteomes" id="UP000295390"/>
    </source>
</evidence>
<organism evidence="1 2">
    <name type="scientific">Tenacibaculum caenipelagi</name>
    <dbReference type="NCBI Taxonomy" id="1325435"/>
    <lineage>
        <taxon>Bacteria</taxon>
        <taxon>Pseudomonadati</taxon>
        <taxon>Bacteroidota</taxon>
        <taxon>Flavobacteriia</taxon>
        <taxon>Flavobacteriales</taxon>
        <taxon>Flavobacteriaceae</taxon>
        <taxon>Tenacibaculum</taxon>
    </lineage>
</organism>
<dbReference type="EMBL" id="SNYH01000001">
    <property type="protein sequence ID" value="TDQ30107.1"/>
    <property type="molecule type" value="Genomic_DNA"/>
</dbReference>
<evidence type="ECO:0008006" key="3">
    <source>
        <dbReference type="Google" id="ProtNLM"/>
    </source>
</evidence>
<reference evidence="1 2" key="1">
    <citation type="submission" date="2019-03" db="EMBL/GenBank/DDBJ databases">
        <title>Genomic Encyclopedia of Type Strains, Phase III (KMG-III): the genomes of soil and plant-associated and newly described type strains.</title>
        <authorList>
            <person name="Whitman W."/>
        </authorList>
    </citation>
    <scope>NUCLEOTIDE SEQUENCE [LARGE SCALE GENOMIC DNA]</scope>
    <source>
        <strain evidence="1 2">CECT 8283</strain>
    </source>
</reference>
<dbReference type="RefSeq" id="WP_133534628.1">
    <property type="nucleotide sequence ID" value="NZ_SNYH01000001.1"/>
</dbReference>
<dbReference type="OrthoDB" id="982210at2"/>
<gene>
    <name evidence="1" type="ORF">DFQ07_0444</name>
</gene>
<protein>
    <recommendedName>
        <fullName evidence="3">Tellurite resistance protein TerB</fullName>
    </recommendedName>
</protein>
<proteinExistence type="predicted"/>
<dbReference type="AlphaFoldDB" id="A0A4R6TKQ6"/>
<accession>A0A4R6TKQ6</accession>
<comment type="caution">
    <text evidence="1">The sequence shown here is derived from an EMBL/GenBank/DDBJ whole genome shotgun (WGS) entry which is preliminary data.</text>
</comment>